<keyword evidence="2" id="KW-1185">Reference proteome</keyword>
<proteinExistence type="predicted"/>
<reference evidence="1 2" key="1">
    <citation type="submission" date="2018-06" db="EMBL/GenBank/DDBJ databases">
        <title>Genomic Encyclopedia of Type Strains, Phase IV (KMG-IV): sequencing the most valuable type-strain genomes for metagenomic binning, comparative biology and taxonomic classification.</title>
        <authorList>
            <person name="Goeker M."/>
        </authorList>
    </citation>
    <scope>NUCLEOTIDE SEQUENCE [LARGE SCALE GENOMIC DNA]</scope>
    <source>
        <strain evidence="1 2">DSM 45521</strain>
    </source>
</reference>
<dbReference type="Proteomes" id="UP000247591">
    <property type="component" value="Unassembled WGS sequence"/>
</dbReference>
<accession>A0A318RXB3</accession>
<evidence type="ECO:0000313" key="1">
    <source>
        <dbReference type="EMBL" id="PYE18073.1"/>
    </source>
</evidence>
<dbReference type="RefSeq" id="WP_245937861.1">
    <property type="nucleotide sequence ID" value="NZ_QJSP01000005.1"/>
</dbReference>
<dbReference type="AlphaFoldDB" id="A0A318RXB3"/>
<dbReference type="InterPro" id="IPR021678">
    <property type="entry name" value="DUF3263"/>
</dbReference>
<comment type="caution">
    <text evidence="1">The sequence shown here is derived from an EMBL/GenBank/DDBJ whole genome shotgun (WGS) entry which is preliminary data.</text>
</comment>
<name>A0A318RXB3_WILLI</name>
<sequence length="78" mass="8965">MDTHAGSKLGEMLDFESKWYRLGGGPSEEIHDRFGMSDRDFFTELNDLVSGADLFDDIAPDELAMMRGVIRRRLWLAR</sequence>
<gene>
    <name evidence="1" type="ORF">DFR67_105218</name>
</gene>
<dbReference type="Pfam" id="PF11662">
    <property type="entry name" value="DUF3263"/>
    <property type="match status" value="1"/>
</dbReference>
<organism evidence="1 2">
    <name type="scientific">Williamsia limnetica</name>
    <dbReference type="NCBI Taxonomy" id="882452"/>
    <lineage>
        <taxon>Bacteria</taxon>
        <taxon>Bacillati</taxon>
        <taxon>Actinomycetota</taxon>
        <taxon>Actinomycetes</taxon>
        <taxon>Mycobacteriales</taxon>
        <taxon>Nocardiaceae</taxon>
        <taxon>Williamsia</taxon>
    </lineage>
</organism>
<evidence type="ECO:0000313" key="2">
    <source>
        <dbReference type="Proteomes" id="UP000247591"/>
    </source>
</evidence>
<dbReference type="EMBL" id="QJSP01000005">
    <property type="protein sequence ID" value="PYE18073.1"/>
    <property type="molecule type" value="Genomic_DNA"/>
</dbReference>
<protein>
    <submittedName>
        <fullName evidence="1">Uncharacterized protein DUF3263</fullName>
    </submittedName>
</protein>